<dbReference type="EMBL" id="UXUI01011676">
    <property type="protein sequence ID" value="VDD96430.1"/>
    <property type="molecule type" value="Genomic_DNA"/>
</dbReference>
<reference evidence="4" key="1">
    <citation type="submission" date="2017-02" db="UniProtKB">
        <authorList>
            <consortium name="WormBaseParasite"/>
        </authorList>
    </citation>
    <scope>IDENTIFICATION</scope>
</reference>
<proteinExistence type="predicted"/>
<sequence>MYCAPFLILIVAFANQCNAYNILDGLFKINGNEDLGKCVVCTLVYDVISFFDKSLFSQDTEMSILQSLAETLSKIPLVDVSDVMPKVKQLFDAVFAGFRDSLGGLYNLIGVKVFDCLDSSELVKQCL</sequence>
<feature type="chain" id="PRO_5043123040" evidence="1">
    <location>
        <begin position="20"/>
        <end position="127"/>
    </location>
</feature>
<gene>
    <name evidence="2" type="ORF">EVEC_LOCUS11181</name>
</gene>
<evidence type="ECO:0000313" key="4">
    <source>
        <dbReference type="WBParaSite" id="EVEC_0001192801-mRNA-1"/>
    </source>
</evidence>
<dbReference type="Proteomes" id="UP000274131">
    <property type="component" value="Unassembled WGS sequence"/>
</dbReference>
<protein>
    <submittedName>
        <fullName evidence="4">Saposin B-type domain-containing protein</fullName>
    </submittedName>
</protein>
<evidence type="ECO:0000313" key="2">
    <source>
        <dbReference type="EMBL" id="VDD96430.1"/>
    </source>
</evidence>
<dbReference type="AlphaFoldDB" id="A0A0N4VLY5"/>
<dbReference type="OrthoDB" id="10636611at2759"/>
<evidence type="ECO:0000256" key="1">
    <source>
        <dbReference type="SAM" id="SignalP"/>
    </source>
</evidence>
<name>A0A0N4VLY5_ENTVE</name>
<keyword evidence="1" id="KW-0732">Signal</keyword>
<keyword evidence="3" id="KW-1185">Reference proteome</keyword>
<organism evidence="4">
    <name type="scientific">Enterobius vermicularis</name>
    <name type="common">Human pinworm</name>
    <dbReference type="NCBI Taxonomy" id="51028"/>
    <lineage>
        <taxon>Eukaryota</taxon>
        <taxon>Metazoa</taxon>
        <taxon>Ecdysozoa</taxon>
        <taxon>Nematoda</taxon>
        <taxon>Chromadorea</taxon>
        <taxon>Rhabditida</taxon>
        <taxon>Spirurina</taxon>
        <taxon>Oxyuridomorpha</taxon>
        <taxon>Oxyuroidea</taxon>
        <taxon>Oxyuridae</taxon>
        <taxon>Enterobius</taxon>
    </lineage>
</organism>
<reference evidence="2 3" key="2">
    <citation type="submission" date="2018-10" db="EMBL/GenBank/DDBJ databases">
        <authorList>
            <consortium name="Pathogen Informatics"/>
        </authorList>
    </citation>
    <scope>NUCLEOTIDE SEQUENCE [LARGE SCALE GENOMIC DNA]</scope>
</reference>
<dbReference type="WBParaSite" id="EVEC_0001192801-mRNA-1">
    <property type="protein sequence ID" value="EVEC_0001192801-mRNA-1"/>
    <property type="gene ID" value="EVEC_0001192801"/>
</dbReference>
<accession>A0A0N4VLY5</accession>
<feature type="signal peptide" evidence="1">
    <location>
        <begin position="1"/>
        <end position="19"/>
    </location>
</feature>
<evidence type="ECO:0000313" key="3">
    <source>
        <dbReference type="Proteomes" id="UP000274131"/>
    </source>
</evidence>